<feature type="compositionally biased region" description="Polar residues" evidence="1">
    <location>
        <begin position="47"/>
        <end position="65"/>
    </location>
</feature>
<sequence>MSHEKKSWNVPIAGMWDISWTDSGKRFRKEHRKAKITTQGCKDKTPSTEGNVSDLASDTSSNGSLPATLGENDIAKESVISLFTALASIDISPTEESFDPETDTDSNFSLHGTTPKLGCSSPTWTTEDAQVLETFLDWSHGSSLSKRDAIYISSYERPSLSAFTPHQPDSGFLGHKDDEEMALELCHFVQKFTEGSFIARSTQVTTAVRTSGDADLGLSSEVTVTATAETKSSNRPRSSGTQYVAITIQSTLVYLFIDPNRHSERSSVDLEGLPQS</sequence>
<organism evidence="2 3">
    <name type="scientific">Neonectria magnoliae</name>
    <dbReference type="NCBI Taxonomy" id="2732573"/>
    <lineage>
        <taxon>Eukaryota</taxon>
        <taxon>Fungi</taxon>
        <taxon>Dikarya</taxon>
        <taxon>Ascomycota</taxon>
        <taxon>Pezizomycotina</taxon>
        <taxon>Sordariomycetes</taxon>
        <taxon>Hypocreomycetidae</taxon>
        <taxon>Hypocreales</taxon>
        <taxon>Nectriaceae</taxon>
        <taxon>Neonectria</taxon>
    </lineage>
</organism>
<feature type="region of interest" description="Disordered" evidence="1">
    <location>
        <begin position="94"/>
        <end position="114"/>
    </location>
</feature>
<protein>
    <submittedName>
        <fullName evidence="2">Uncharacterized protein</fullName>
    </submittedName>
</protein>
<keyword evidence="3" id="KW-1185">Reference proteome</keyword>
<evidence type="ECO:0000313" key="2">
    <source>
        <dbReference type="EMBL" id="KAK7419939.1"/>
    </source>
</evidence>
<gene>
    <name evidence="2" type="ORF">QQZ08_010642</name>
</gene>
<reference evidence="2 3" key="1">
    <citation type="journal article" date="2025" name="Microbiol. Resour. Announc.">
        <title>Draft genome sequences for Neonectria magnoliae and Neonectria punicea, canker pathogens of Liriodendron tulipifera and Acer saccharum in West Virginia.</title>
        <authorList>
            <person name="Petronek H.M."/>
            <person name="Kasson M.T."/>
            <person name="Metheny A.M."/>
            <person name="Stauder C.M."/>
            <person name="Lovett B."/>
            <person name="Lynch S.C."/>
            <person name="Garnas J.R."/>
            <person name="Kasson L.R."/>
            <person name="Stajich J.E."/>
        </authorList>
    </citation>
    <scope>NUCLEOTIDE SEQUENCE [LARGE SCALE GENOMIC DNA]</scope>
    <source>
        <strain evidence="2 3">NRRL 64651</strain>
    </source>
</reference>
<comment type="caution">
    <text evidence="2">The sequence shown here is derived from an EMBL/GenBank/DDBJ whole genome shotgun (WGS) entry which is preliminary data.</text>
</comment>
<evidence type="ECO:0000256" key="1">
    <source>
        <dbReference type="SAM" id="MobiDB-lite"/>
    </source>
</evidence>
<name>A0ABR1HFZ9_9HYPO</name>
<feature type="region of interest" description="Disordered" evidence="1">
    <location>
        <begin position="31"/>
        <end position="69"/>
    </location>
</feature>
<dbReference type="Proteomes" id="UP001498421">
    <property type="component" value="Unassembled WGS sequence"/>
</dbReference>
<accession>A0ABR1HFZ9</accession>
<proteinExistence type="predicted"/>
<evidence type="ECO:0000313" key="3">
    <source>
        <dbReference type="Proteomes" id="UP001498421"/>
    </source>
</evidence>
<dbReference type="EMBL" id="JAZAVK010000142">
    <property type="protein sequence ID" value="KAK7419939.1"/>
    <property type="molecule type" value="Genomic_DNA"/>
</dbReference>